<keyword evidence="3" id="KW-1185">Reference proteome</keyword>
<reference evidence="4" key="1">
    <citation type="submission" date="2016-11" db="UniProtKB">
        <authorList>
            <consortium name="WormBaseParasite"/>
        </authorList>
    </citation>
    <scope>IDENTIFICATION</scope>
</reference>
<accession>A0A1I7SVM3</accession>
<dbReference type="EMBL" id="CAJFCV020000002">
    <property type="protein sequence ID" value="CAG9101651.1"/>
    <property type="molecule type" value="Genomic_DNA"/>
</dbReference>
<dbReference type="WBParaSite" id="BXY_1710000.1">
    <property type="protein sequence ID" value="BXY_1710000.1"/>
    <property type="gene ID" value="BXY_1710000"/>
</dbReference>
<evidence type="ECO:0000313" key="2">
    <source>
        <dbReference type="Proteomes" id="UP000095284"/>
    </source>
</evidence>
<protein>
    <submittedName>
        <fullName evidence="1">(pine wood nematode) hypothetical protein</fullName>
    </submittedName>
</protein>
<dbReference type="EMBL" id="CAJFDI010000002">
    <property type="protein sequence ID" value="CAD5217766.1"/>
    <property type="molecule type" value="Genomic_DNA"/>
</dbReference>
<dbReference type="Proteomes" id="UP000582659">
    <property type="component" value="Unassembled WGS sequence"/>
</dbReference>
<dbReference type="OrthoDB" id="10447301at2759"/>
<evidence type="ECO:0000313" key="3">
    <source>
        <dbReference type="Proteomes" id="UP000659654"/>
    </source>
</evidence>
<dbReference type="AlphaFoldDB" id="A0A1I7SVM3"/>
<evidence type="ECO:0000313" key="4">
    <source>
        <dbReference type="WBParaSite" id="BXY_1710000.1"/>
    </source>
</evidence>
<evidence type="ECO:0000313" key="1">
    <source>
        <dbReference type="EMBL" id="CAD5217766.1"/>
    </source>
</evidence>
<dbReference type="Proteomes" id="UP000659654">
    <property type="component" value="Unassembled WGS sequence"/>
</dbReference>
<organism evidence="2 4">
    <name type="scientific">Bursaphelenchus xylophilus</name>
    <name type="common">Pinewood nematode worm</name>
    <name type="synonym">Aphelenchoides xylophilus</name>
    <dbReference type="NCBI Taxonomy" id="6326"/>
    <lineage>
        <taxon>Eukaryota</taxon>
        <taxon>Metazoa</taxon>
        <taxon>Ecdysozoa</taxon>
        <taxon>Nematoda</taxon>
        <taxon>Chromadorea</taxon>
        <taxon>Rhabditida</taxon>
        <taxon>Tylenchina</taxon>
        <taxon>Tylenchomorpha</taxon>
        <taxon>Aphelenchoidea</taxon>
        <taxon>Aphelenchoididae</taxon>
        <taxon>Bursaphelenchus</taxon>
    </lineage>
</organism>
<name>A0A1I7SVM3_BURXY</name>
<gene>
    <name evidence="1" type="ORF">BXYJ_LOCUS5194</name>
</gene>
<sequence>MNGNTIFSKETLKDLPFWRAVIGQHKDKRKVLNRLTTDIHEVNGKIELNKLALIYYHRYNEVLSVNELNYCLGLNENCVVDCLRQCKGVFRVRISEQLVEIKLESLPVPDGPCCLVQVTEKLLEQQAHWEFQKLCALKHDLGQGARFQVEYDKIKKSMNLDPDLDNDAVVDYIENVFQGFYKIEFPTQEQFFKMQELSLPPYLKPEREIFRNLKASRQYESCFISQKFLRVTLVSTGDFRRPILVQQKSEKVKKDLEEIMRKAFGYINELKANPVYLPREQYCCLLIDETVNTKVRRVQILRPLFNRLLCLDVDSGEFLKAFIHELFEAPPDFFTIPRLVEPMVFVDDQRGRKECMQKNPVPYFGPEAEMEADVLQRIFDAAFDNNLKHPAQCLGGPTRDLQKDFYTVSDNGRERKMKTFNFVVKLNSDDLMETGDILFPRAKGGSFTIRTSKEQEIYPQKLIADYKYNRRSFVEPLEVIER</sequence>
<reference evidence="1" key="2">
    <citation type="submission" date="2020-09" db="EMBL/GenBank/DDBJ databases">
        <authorList>
            <person name="Kikuchi T."/>
        </authorList>
    </citation>
    <scope>NUCLEOTIDE SEQUENCE</scope>
    <source>
        <strain evidence="1">Ka4C1</strain>
    </source>
</reference>
<dbReference type="Proteomes" id="UP000095284">
    <property type="component" value="Unplaced"/>
</dbReference>
<proteinExistence type="predicted"/>